<dbReference type="Proteomes" id="UP000683925">
    <property type="component" value="Unassembled WGS sequence"/>
</dbReference>
<reference evidence="2" key="1">
    <citation type="submission" date="2021-01" db="EMBL/GenBank/DDBJ databases">
        <authorList>
            <consortium name="Genoscope - CEA"/>
            <person name="William W."/>
        </authorList>
    </citation>
    <scope>NUCLEOTIDE SEQUENCE</scope>
</reference>
<feature type="domain" description="Reverse transcriptase" evidence="1">
    <location>
        <begin position="1"/>
        <end position="300"/>
    </location>
</feature>
<keyword evidence="3" id="KW-1185">Reference proteome</keyword>
<dbReference type="InterPro" id="IPR000477">
    <property type="entry name" value="RT_dom"/>
</dbReference>
<accession>A0A8S1WT07</accession>
<gene>
    <name evidence="2" type="ORF">POCTA_138.1.T1020010</name>
</gene>
<comment type="caution">
    <text evidence="2">The sequence shown here is derived from an EMBL/GenBank/DDBJ whole genome shotgun (WGS) entry which is preliminary data.</text>
</comment>
<sequence length="336" mass="39131">MKLTTLLNQPNTKQAFQNIKRMATQKRKLVSLDASRMINVIYILIQILKKCTARIRRNFAEKCISASHPYQFAIISNEEIQKLQKLTSKDKAITIDGISDTFIIFGYIQKYLQNSNSDLSQYLAFSNFQNQNFQARFKDFASSIQNMNKMASCLIEEHKQIQRNWFLTQKMRTERRGNLQSLQIFQMHIAPSSETNPIKKRIWWFKNAVVQGSPLSPSLFNIYLDEFLQDLSSKLKKELNVRAYADDIVFIVYDKAVDQFIFLFEEISRQWNLKLNKAKSGKFLIGQCKSRPENIEGISILKNYNHLGINLTDKASTSNQISKIIDRINNFSNKLK</sequence>
<dbReference type="AlphaFoldDB" id="A0A8S1WT07"/>
<dbReference type="Pfam" id="PF00078">
    <property type="entry name" value="RVT_1"/>
    <property type="match status" value="1"/>
</dbReference>
<dbReference type="PROSITE" id="PS50878">
    <property type="entry name" value="RT_POL"/>
    <property type="match status" value="1"/>
</dbReference>
<evidence type="ECO:0000313" key="2">
    <source>
        <dbReference type="EMBL" id="CAD8192332.1"/>
    </source>
</evidence>
<evidence type="ECO:0000259" key="1">
    <source>
        <dbReference type="PROSITE" id="PS50878"/>
    </source>
</evidence>
<name>A0A8S1WT07_PAROT</name>
<dbReference type="OrthoDB" id="346743at2759"/>
<organism evidence="2 3">
    <name type="scientific">Paramecium octaurelia</name>
    <dbReference type="NCBI Taxonomy" id="43137"/>
    <lineage>
        <taxon>Eukaryota</taxon>
        <taxon>Sar</taxon>
        <taxon>Alveolata</taxon>
        <taxon>Ciliophora</taxon>
        <taxon>Intramacronucleata</taxon>
        <taxon>Oligohymenophorea</taxon>
        <taxon>Peniculida</taxon>
        <taxon>Parameciidae</taxon>
        <taxon>Paramecium</taxon>
    </lineage>
</organism>
<proteinExistence type="predicted"/>
<protein>
    <recommendedName>
        <fullName evidence="1">Reverse transcriptase domain-containing protein</fullName>
    </recommendedName>
</protein>
<evidence type="ECO:0000313" key="3">
    <source>
        <dbReference type="Proteomes" id="UP000683925"/>
    </source>
</evidence>
<dbReference type="EMBL" id="CAJJDP010000102">
    <property type="protein sequence ID" value="CAD8192332.1"/>
    <property type="molecule type" value="Genomic_DNA"/>
</dbReference>